<dbReference type="InterPro" id="IPR005618">
    <property type="entry name" value="OMPW"/>
</dbReference>
<dbReference type="PANTHER" id="PTHR36920:SF1">
    <property type="entry name" value="OUTER MEMBRANE PROTEIN W"/>
    <property type="match status" value="1"/>
</dbReference>
<keyword evidence="3" id="KW-1185">Reference proteome</keyword>
<dbReference type="InterPro" id="IPR011250">
    <property type="entry name" value="OMP/PagP_B-barrel"/>
</dbReference>
<dbReference type="PROSITE" id="PS00695">
    <property type="entry name" value="ENT_VIR_OMP_2"/>
    <property type="match status" value="1"/>
</dbReference>
<dbReference type="Proteomes" id="UP001597425">
    <property type="component" value="Unassembled WGS sequence"/>
</dbReference>
<gene>
    <name evidence="2" type="ORF">ACFSKX_11460</name>
</gene>
<organism evidence="2 3">
    <name type="scientific">Microbulbifer halophilus</name>
    <dbReference type="NCBI Taxonomy" id="453963"/>
    <lineage>
        <taxon>Bacteria</taxon>
        <taxon>Pseudomonadati</taxon>
        <taxon>Pseudomonadota</taxon>
        <taxon>Gammaproteobacteria</taxon>
        <taxon>Cellvibrionales</taxon>
        <taxon>Microbulbiferaceae</taxon>
        <taxon>Microbulbifer</taxon>
    </lineage>
</organism>
<dbReference type="SUPFAM" id="SSF56925">
    <property type="entry name" value="OMPA-like"/>
    <property type="match status" value="1"/>
</dbReference>
<dbReference type="EMBL" id="JBHUJD010000013">
    <property type="protein sequence ID" value="MFD2311033.1"/>
    <property type="molecule type" value="Genomic_DNA"/>
</dbReference>
<feature type="chain" id="PRO_5045929935" evidence="1">
    <location>
        <begin position="26"/>
        <end position="288"/>
    </location>
</feature>
<comment type="caution">
    <text evidence="2">The sequence shown here is derived from an EMBL/GenBank/DDBJ whole genome shotgun (WGS) entry which is preliminary data.</text>
</comment>
<feature type="signal peptide" evidence="1">
    <location>
        <begin position="1"/>
        <end position="25"/>
    </location>
</feature>
<evidence type="ECO:0000256" key="1">
    <source>
        <dbReference type="SAM" id="SignalP"/>
    </source>
</evidence>
<protein>
    <submittedName>
        <fullName evidence="2">OmpW family protein</fullName>
    </submittedName>
</protein>
<evidence type="ECO:0000313" key="3">
    <source>
        <dbReference type="Proteomes" id="UP001597425"/>
    </source>
</evidence>
<evidence type="ECO:0000313" key="2">
    <source>
        <dbReference type="EMBL" id="MFD2311033.1"/>
    </source>
</evidence>
<keyword evidence="1" id="KW-0732">Signal</keyword>
<accession>A0ABW5EBS2</accession>
<dbReference type="Gene3D" id="2.40.160.20">
    <property type="match status" value="1"/>
</dbReference>
<reference evidence="3" key="1">
    <citation type="journal article" date="2019" name="Int. J. Syst. Evol. Microbiol.">
        <title>The Global Catalogue of Microorganisms (GCM) 10K type strain sequencing project: providing services to taxonomists for standard genome sequencing and annotation.</title>
        <authorList>
            <consortium name="The Broad Institute Genomics Platform"/>
            <consortium name="The Broad Institute Genome Sequencing Center for Infectious Disease"/>
            <person name="Wu L."/>
            <person name="Ma J."/>
        </authorList>
    </citation>
    <scope>NUCLEOTIDE SEQUENCE [LARGE SCALE GENOMIC DNA]</scope>
    <source>
        <strain evidence="3">KCTC 12848</strain>
    </source>
</reference>
<sequence length="288" mass="31805">MKMTRVLTPLAIAVSAAVGSHQALAGPSGYAPPAPSGPDPVYSAGTGVVRIGASFVDPDDDKGRFNFEDPLFVDGVLVEEFGRPGYRLDDDTTWNFTAGFMPADHFMIELGYIGKSEHDLDLRAPVVDVIDAGGGEFAVVGEESLRLGRLDRWSGFAMANWFPVCPESWIQPYIGIGAHYTDFDNHNIRSPVSDLLVDFAGASEPFDGRVRYEDDWGWAGQIGVDIMLGRDSNWLVNAAVMYLDTEVKADMHYRVDHDSFFADTAVRALRTDFDFDPWVYNLGIGYRF</sequence>
<dbReference type="Pfam" id="PF03922">
    <property type="entry name" value="OmpW"/>
    <property type="match status" value="1"/>
</dbReference>
<dbReference type="RefSeq" id="WP_265721524.1">
    <property type="nucleotide sequence ID" value="NZ_JAPIVK010000012.1"/>
</dbReference>
<proteinExistence type="predicted"/>
<dbReference type="InterPro" id="IPR000758">
    <property type="entry name" value="Enterovir_OMP"/>
</dbReference>
<dbReference type="PANTHER" id="PTHR36920">
    <property type="match status" value="1"/>
</dbReference>
<name>A0ABW5EBS2_9GAMM</name>